<gene>
    <name evidence="5" type="ORF">BTO28_16325</name>
</gene>
<dbReference type="Gene3D" id="3.30.450.40">
    <property type="match status" value="1"/>
</dbReference>
<dbReference type="InterPro" id="IPR035919">
    <property type="entry name" value="EAL_sf"/>
</dbReference>
<feature type="domain" description="PAS" evidence="1">
    <location>
        <begin position="204"/>
        <end position="242"/>
    </location>
</feature>
<dbReference type="InterPro" id="IPR029016">
    <property type="entry name" value="GAF-like_dom_sf"/>
</dbReference>
<dbReference type="RefSeq" id="WP_076768252.1">
    <property type="nucleotide sequence ID" value="NZ_MSFI01000033.1"/>
</dbReference>
<name>A0A1V2A3X9_9BACI</name>
<dbReference type="Gene3D" id="3.30.70.270">
    <property type="match status" value="1"/>
</dbReference>
<dbReference type="InterPro" id="IPR001633">
    <property type="entry name" value="EAL_dom"/>
</dbReference>
<evidence type="ECO:0000313" key="5">
    <source>
        <dbReference type="EMBL" id="OMP65647.1"/>
    </source>
</evidence>
<dbReference type="InterPro" id="IPR043128">
    <property type="entry name" value="Rev_trsase/Diguanyl_cyclase"/>
</dbReference>
<evidence type="ECO:0000313" key="6">
    <source>
        <dbReference type="Proteomes" id="UP000188613"/>
    </source>
</evidence>
<dbReference type="NCBIfam" id="TIGR00254">
    <property type="entry name" value="GGDEF"/>
    <property type="match status" value="1"/>
</dbReference>
<accession>A0A1V2A3X9</accession>
<sequence>MLHFVDLPTIVRNSKQYCKQLGLEPTVVPTFKSIPSEELEKKLTIYEEILSITGFFMNQFLESIKGKGIPLLISISNDDGVILQINGDQEIKDMMNDAGFKVGIHFSDTWAGTNVVNLALKYRSPIELVGDDHYHHFFHNSACYSVPFYYNKPDSLLGTISIMTAIEYKHPFFLAMLITMVDSIERELLLRMQNTRLEVLNQNLIDTTRNAIVATDTNGVILEFNRCAEQITNFRKEEVLGKHISCLNKLNKFIEKVLKEDEKFEDKQLVFHSPENNKEIVCLFDALPIYDYKGKLIGALGQFRDITERFEAEKKINYMAYHDELTGLPNRRLIKKQLLHEIDVIRDPNEKLAIVFLDLDRFKYVNDTFGHTEGDRLLQQVSERLKRCLYSDREMVARMGGDEFVFLLPKKGSRESIQNHAQSIFSSFDQPFLINGLDLYISASFGIAVFPDDGTDIENLMIYADSAMYKAKSNGGNNLQVFNPVMYSNSQKKLLMENALRKSIENNELLLFYQPQINTRTGQLVGVEALVRWKHPQLGLVGPEEFIPLSEETGIIIPIGEWVLREACRQNKQWQEAGYPPIKVSVNLSGKQFSQELVDQVNQILTETGLAPEFLDLEITESMMMDANHSIRILNELHEVGIQISIDDFGTGYSSLSYLKSFSINRLKIDRSFIKDITKNTSDANIVDTIITMAHKLGLIVIAEGVESVEQLEFLISNHCDECQGFLYSEPVTSMQFENKFFRNNNSKSTSNIHG</sequence>
<dbReference type="Gene3D" id="3.30.450.20">
    <property type="entry name" value="PAS domain"/>
    <property type="match status" value="1"/>
</dbReference>
<dbReference type="PROSITE" id="PS50112">
    <property type="entry name" value="PAS"/>
    <property type="match status" value="1"/>
</dbReference>
<dbReference type="PANTHER" id="PTHR44757:SF2">
    <property type="entry name" value="BIOFILM ARCHITECTURE MAINTENANCE PROTEIN MBAA"/>
    <property type="match status" value="1"/>
</dbReference>
<evidence type="ECO:0000259" key="4">
    <source>
        <dbReference type="PROSITE" id="PS50887"/>
    </source>
</evidence>
<dbReference type="SUPFAM" id="SSF141868">
    <property type="entry name" value="EAL domain-like"/>
    <property type="match status" value="1"/>
</dbReference>
<evidence type="ECO:0000259" key="1">
    <source>
        <dbReference type="PROSITE" id="PS50112"/>
    </source>
</evidence>
<feature type="domain" description="GGDEF" evidence="4">
    <location>
        <begin position="350"/>
        <end position="484"/>
    </location>
</feature>
<dbReference type="PROSITE" id="PS50883">
    <property type="entry name" value="EAL"/>
    <property type="match status" value="1"/>
</dbReference>
<dbReference type="FunFam" id="3.30.70.270:FF:000001">
    <property type="entry name" value="Diguanylate cyclase domain protein"/>
    <property type="match status" value="1"/>
</dbReference>
<protein>
    <submittedName>
        <fullName evidence="5">Diguanylate cyclase</fullName>
    </submittedName>
</protein>
<dbReference type="GO" id="GO:0006355">
    <property type="term" value="P:regulation of DNA-templated transcription"/>
    <property type="evidence" value="ECO:0007669"/>
    <property type="project" value="InterPro"/>
</dbReference>
<dbReference type="Pfam" id="PF00563">
    <property type="entry name" value="EAL"/>
    <property type="match status" value="1"/>
</dbReference>
<dbReference type="InterPro" id="IPR035965">
    <property type="entry name" value="PAS-like_dom_sf"/>
</dbReference>
<dbReference type="OrthoDB" id="9759607at2"/>
<dbReference type="PANTHER" id="PTHR44757">
    <property type="entry name" value="DIGUANYLATE CYCLASE DGCP"/>
    <property type="match status" value="1"/>
</dbReference>
<dbReference type="InterPro" id="IPR000160">
    <property type="entry name" value="GGDEF_dom"/>
</dbReference>
<dbReference type="InterPro" id="IPR052155">
    <property type="entry name" value="Biofilm_reg_signaling"/>
</dbReference>
<evidence type="ECO:0000259" key="3">
    <source>
        <dbReference type="PROSITE" id="PS50883"/>
    </source>
</evidence>
<dbReference type="PROSITE" id="PS50887">
    <property type="entry name" value="GGDEF"/>
    <property type="match status" value="1"/>
</dbReference>
<feature type="domain" description="PAC" evidence="2">
    <location>
        <begin position="265"/>
        <end position="318"/>
    </location>
</feature>
<dbReference type="CDD" id="cd00130">
    <property type="entry name" value="PAS"/>
    <property type="match status" value="1"/>
</dbReference>
<reference evidence="5 6" key="1">
    <citation type="submission" date="2016-12" db="EMBL/GenBank/DDBJ databases">
        <title>Domibacillus sp. SAB 38T whole genome sequencing.</title>
        <authorList>
            <person name="Verma A."/>
            <person name="Ojha A.K."/>
            <person name="Krishnamurthi S."/>
        </authorList>
    </citation>
    <scope>NUCLEOTIDE SEQUENCE [LARGE SCALE GENOMIC DNA]</scope>
    <source>
        <strain evidence="5 6">SAB 38</strain>
    </source>
</reference>
<dbReference type="SMART" id="SM00267">
    <property type="entry name" value="GGDEF"/>
    <property type="match status" value="1"/>
</dbReference>
<dbReference type="CDD" id="cd01948">
    <property type="entry name" value="EAL"/>
    <property type="match status" value="1"/>
</dbReference>
<dbReference type="Pfam" id="PF00989">
    <property type="entry name" value="PAS"/>
    <property type="match status" value="1"/>
</dbReference>
<dbReference type="NCBIfam" id="TIGR00229">
    <property type="entry name" value="sensory_box"/>
    <property type="match status" value="1"/>
</dbReference>
<comment type="caution">
    <text evidence="5">The sequence shown here is derived from an EMBL/GenBank/DDBJ whole genome shotgun (WGS) entry which is preliminary data.</text>
</comment>
<proteinExistence type="predicted"/>
<dbReference type="Pfam" id="PF00990">
    <property type="entry name" value="GGDEF"/>
    <property type="match status" value="1"/>
</dbReference>
<dbReference type="InterPro" id="IPR000014">
    <property type="entry name" value="PAS"/>
</dbReference>
<dbReference type="InterPro" id="IPR013767">
    <property type="entry name" value="PAS_fold"/>
</dbReference>
<dbReference type="STRING" id="1714355.BTO28_16325"/>
<dbReference type="Proteomes" id="UP000188613">
    <property type="component" value="Unassembled WGS sequence"/>
</dbReference>
<organism evidence="5 6">
    <name type="scientific">Domibacillus epiphyticus</name>
    <dbReference type="NCBI Taxonomy" id="1714355"/>
    <lineage>
        <taxon>Bacteria</taxon>
        <taxon>Bacillati</taxon>
        <taxon>Bacillota</taxon>
        <taxon>Bacilli</taxon>
        <taxon>Bacillales</taxon>
        <taxon>Bacillaceae</taxon>
        <taxon>Domibacillus</taxon>
    </lineage>
</organism>
<evidence type="ECO:0000259" key="2">
    <source>
        <dbReference type="PROSITE" id="PS50113"/>
    </source>
</evidence>
<feature type="domain" description="EAL" evidence="3">
    <location>
        <begin position="493"/>
        <end position="745"/>
    </location>
</feature>
<dbReference type="PROSITE" id="PS50113">
    <property type="entry name" value="PAC"/>
    <property type="match status" value="1"/>
</dbReference>
<dbReference type="EMBL" id="MSFI01000033">
    <property type="protein sequence ID" value="OMP65647.1"/>
    <property type="molecule type" value="Genomic_DNA"/>
</dbReference>
<dbReference type="InterPro" id="IPR000700">
    <property type="entry name" value="PAS-assoc_C"/>
</dbReference>
<dbReference type="SUPFAM" id="SSF55785">
    <property type="entry name" value="PYP-like sensor domain (PAS domain)"/>
    <property type="match status" value="1"/>
</dbReference>
<dbReference type="InterPro" id="IPR029787">
    <property type="entry name" value="Nucleotide_cyclase"/>
</dbReference>
<keyword evidence="6" id="KW-1185">Reference proteome</keyword>
<dbReference type="SMART" id="SM00052">
    <property type="entry name" value="EAL"/>
    <property type="match status" value="1"/>
</dbReference>
<dbReference type="SUPFAM" id="SSF55073">
    <property type="entry name" value="Nucleotide cyclase"/>
    <property type="match status" value="1"/>
</dbReference>
<dbReference type="AlphaFoldDB" id="A0A1V2A3X9"/>
<dbReference type="Gene3D" id="3.20.20.450">
    <property type="entry name" value="EAL domain"/>
    <property type="match status" value="1"/>
</dbReference>
<dbReference type="FunFam" id="3.20.20.450:FF:000001">
    <property type="entry name" value="Cyclic di-GMP phosphodiesterase yahA"/>
    <property type="match status" value="1"/>
</dbReference>
<dbReference type="CDD" id="cd01949">
    <property type="entry name" value="GGDEF"/>
    <property type="match status" value="1"/>
</dbReference>